<dbReference type="STRING" id="981085.W9T3B3"/>
<reference evidence="2" key="2">
    <citation type="submission" date="2013-06" db="EMBL/GenBank/DDBJ databases">
        <title>Draft Genome Sequence of a Mulberry Tree, Morus notabilis C.K. Schn.</title>
        <authorList>
            <person name="He N."/>
            <person name="Zhao S."/>
        </authorList>
    </citation>
    <scope>NUCLEOTIDE SEQUENCE</scope>
</reference>
<reference evidence="3" key="1">
    <citation type="submission" date="2013-01" db="EMBL/GenBank/DDBJ databases">
        <title>Draft Genome Sequence of a Mulberry Tree, Morus notabilis C.K. Schneid.</title>
        <authorList>
            <person name="He N."/>
            <person name="Zhao S."/>
        </authorList>
    </citation>
    <scope>NUCLEOTIDE SEQUENCE</scope>
</reference>
<keyword evidence="3" id="KW-1185">Reference proteome</keyword>
<dbReference type="Proteomes" id="UP000030645">
    <property type="component" value="Unassembled WGS sequence"/>
</dbReference>
<name>W9T3B3_9ROSA</name>
<evidence type="ECO:0000313" key="2">
    <source>
        <dbReference type="EMBL" id="EXC72413.1"/>
    </source>
</evidence>
<evidence type="ECO:0000313" key="3">
    <source>
        <dbReference type="Proteomes" id="UP000030645"/>
    </source>
</evidence>
<sequence length="192" mass="22599">MGLFTGLIFRMIHCISKLMNSSREMPMPILLDNQRENYSRSFWEFRYFGESGDRLHVIYCKNESGETDPFNVYEMKRDNFGWFIKYRVDLSDVSAAFPVIIPPRYSTRLILKECSFSVLCVVLSEHDEDSYLVLNIPGKDLQYNFWNGTFYVLCDVEPAGLAHNNNFRMENWPDMIQKPYETCQYIESLACV</sequence>
<dbReference type="AlphaFoldDB" id="W9T3B3"/>
<organism evidence="2 3">
    <name type="scientific">Morus notabilis</name>
    <dbReference type="NCBI Taxonomy" id="981085"/>
    <lineage>
        <taxon>Eukaryota</taxon>
        <taxon>Viridiplantae</taxon>
        <taxon>Streptophyta</taxon>
        <taxon>Embryophyta</taxon>
        <taxon>Tracheophyta</taxon>
        <taxon>Spermatophyta</taxon>
        <taxon>Magnoliopsida</taxon>
        <taxon>eudicotyledons</taxon>
        <taxon>Gunneridae</taxon>
        <taxon>Pentapetalae</taxon>
        <taxon>rosids</taxon>
        <taxon>fabids</taxon>
        <taxon>Rosales</taxon>
        <taxon>Moraceae</taxon>
        <taxon>Moreae</taxon>
        <taxon>Morus</taxon>
    </lineage>
</organism>
<evidence type="ECO:0000313" key="1">
    <source>
        <dbReference type="EMBL" id="EXC20950.1"/>
    </source>
</evidence>
<dbReference type="EMBL" id="KE646518">
    <property type="protein sequence ID" value="EXC72413.1"/>
    <property type="molecule type" value="Genomic_DNA"/>
</dbReference>
<protein>
    <submittedName>
        <fullName evidence="2">Uncharacterized protein</fullName>
    </submittedName>
</protein>
<gene>
    <name evidence="2" type="ORF">L484_000216</name>
    <name evidence="1" type="ORF">L484_003419</name>
</gene>
<proteinExistence type="predicted"/>
<accession>W9T3B3</accession>
<dbReference type="EMBL" id="KE345923">
    <property type="protein sequence ID" value="EXC20950.1"/>
    <property type="molecule type" value="Genomic_DNA"/>
</dbReference>